<dbReference type="PANTHER" id="PTHR43433">
    <property type="entry name" value="HYDROLASE, ALPHA/BETA FOLD FAMILY PROTEIN"/>
    <property type="match status" value="1"/>
</dbReference>
<proteinExistence type="inferred from homology"/>
<dbReference type="InterPro" id="IPR029058">
    <property type="entry name" value="AB_hydrolase_fold"/>
</dbReference>
<dbReference type="GO" id="GO:0005777">
    <property type="term" value="C:peroxisome"/>
    <property type="evidence" value="ECO:0007669"/>
    <property type="project" value="UniProtKB-SubCell"/>
</dbReference>
<organism evidence="6 7">
    <name type="scientific">Decorospora gaudefroyi</name>
    <dbReference type="NCBI Taxonomy" id="184978"/>
    <lineage>
        <taxon>Eukaryota</taxon>
        <taxon>Fungi</taxon>
        <taxon>Dikarya</taxon>
        <taxon>Ascomycota</taxon>
        <taxon>Pezizomycotina</taxon>
        <taxon>Dothideomycetes</taxon>
        <taxon>Pleosporomycetidae</taxon>
        <taxon>Pleosporales</taxon>
        <taxon>Pleosporineae</taxon>
        <taxon>Pleosporaceae</taxon>
        <taxon>Decorospora</taxon>
    </lineage>
</organism>
<dbReference type="PANTHER" id="PTHR43433:SF10">
    <property type="entry name" value="AB HYDROLASE-1 DOMAIN-CONTAINING PROTEIN"/>
    <property type="match status" value="1"/>
</dbReference>
<reference evidence="6" key="1">
    <citation type="submission" date="2020-01" db="EMBL/GenBank/DDBJ databases">
        <authorList>
            <consortium name="DOE Joint Genome Institute"/>
            <person name="Haridas S."/>
            <person name="Albert R."/>
            <person name="Binder M."/>
            <person name="Bloem J."/>
            <person name="Labutti K."/>
            <person name="Salamov A."/>
            <person name="Andreopoulos B."/>
            <person name="Baker S.E."/>
            <person name="Barry K."/>
            <person name="Bills G."/>
            <person name="Bluhm B.H."/>
            <person name="Cannon C."/>
            <person name="Castanera R."/>
            <person name="Culley D.E."/>
            <person name="Daum C."/>
            <person name="Ezra D."/>
            <person name="Gonzalez J.B."/>
            <person name="Henrissat B."/>
            <person name="Kuo A."/>
            <person name="Liang C."/>
            <person name="Lipzen A."/>
            <person name="Lutzoni F."/>
            <person name="Magnuson J."/>
            <person name="Mondo S."/>
            <person name="Nolan M."/>
            <person name="Ohm R."/>
            <person name="Pangilinan J."/>
            <person name="Park H.-J."/>
            <person name="Ramirez L."/>
            <person name="Alfaro M."/>
            <person name="Sun H."/>
            <person name="Tritt A."/>
            <person name="Yoshinaga Y."/>
            <person name="Zwiers L.-H."/>
            <person name="Turgeon B.G."/>
            <person name="Goodwin S.B."/>
            <person name="Spatafora J.W."/>
            <person name="Crous P.W."/>
            <person name="Grigoriev I.V."/>
        </authorList>
    </citation>
    <scope>NUCLEOTIDE SEQUENCE</scope>
    <source>
        <strain evidence="6">P77</strain>
    </source>
</reference>
<gene>
    <name evidence="6" type="ORF">BDW02DRAFT_462743</name>
</gene>
<feature type="domain" description="AB hydrolase-1" evidence="5">
    <location>
        <begin position="32"/>
        <end position="140"/>
    </location>
</feature>
<dbReference type="Gene3D" id="3.40.50.1820">
    <property type="entry name" value="alpha/beta hydrolase"/>
    <property type="match status" value="1"/>
</dbReference>
<evidence type="ECO:0000313" key="6">
    <source>
        <dbReference type="EMBL" id="KAF1833083.1"/>
    </source>
</evidence>
<keyword evidence="6" id="KW-0378">Hydrolase</keyword>
<dbReference type="SUPFAM" id="SSF53474">
    <property type="entry name" value="alpha/beta-Hydrolases"/>
    <property type="match status" value="1"/>
</dbReference>
<keyword evidence="3" id="KW-0843">Virulence</keyword>
<comment type="similarity">
    <text evidence="2">Belongs to the AB hydrolase superfamily. AKT2 hydrolase family.</text>
</comment>
<keyword evidence="4" id="KW-0576">Peroxisome</keyword>
<protein>
    <submittedName>
        <fullName evidence="6">Alpha/beta-hydrolase</fullName>
    </submittedName>
</protein>
<dbReference type="EMBL" id="ML975325">
    <property type="protein sequence ID" value="KAF1833083.1"/>
    <property type="molecule type" value="Genomic_DNA"/>
</dbReference>
<dbReference type="GO" id="GO:0016787">
    <property type="term" value="F:hydrolase activity"/>
    <property type="evidence" value="ECO:0007669"/>
    <property type="project" value="UniProtKB-KW"/>
</dbReference>
<feature type="non-terminal residue" evidence="6">
    <location>
        <position position="1"/>
    </location>
</feature>
<evidence type="ECO:0000256" key="3">
    <source>
        <dbReference type="ARBA" id="ARBA00023026"/>
    </source>
</evidence>
<dbReference type="InterPro" id="IPR000073">
    <property type="entry name" value="AB_hydrolase_1"/>
</dbReference>
<evidence type="ECO:0000259" key="5">
    <source>
        <dbReference type="Pfam" id="PF00561"/>
    </source>
</evidence>
<dbReference type="AlphaFoldDB" id="A0A6A5KI29"/>
<dbReference type="OrthoDB" id="294702at2759"/>
<evidence type="ECO:0000313" key="7">
    <source>
        <dbReference type="Proteomes" id="UP000800040"/>
    </source>
</evidence>
<comment type="subcellular location">
    <subcellularLocation>
        <location evidence="1">Peroxisome</location>
    </subcellularLocation>
</comment>
<name>A0A6A5KI29_9PLEO</name>
<feature type="non-terminal residue" evidence="6">
    <location>
        <position position="155"/>
    </location>
</feature>
<evidence type="ECO:0000256" key="4">
    <source>
        <dbReference type="ARBA" id="ARBA00023140"/>
    </source>
</evidence>
<evidence type="ECO:0000256" key="1">
    <source>
        <dbReference type="ARBA" id="ARBA00004275"/>
    </source>
</evidence>
<dbReference type="Pfam" id="PF00561">
    <property type="entry name" value="Abhydrolase_1"/>
    <property type="match status" value="1"/>
</dbReference>
<dbReference type="Proteomes" id="UP000800040">
    <property type="component" value="Unassembled WGS sequence"/>
</dbReference>
<evidence type="ECO:0000256" key="2">
    <source>
        <dbReference type="ARBA" id="ARBA00005668"/>
    </source>
</evidence>
<accession>A0A6A5KI29</accession>
<keyword evidence="7" id="KW-1185">Reference proteome</keyword>
<dbReference type="InterPro" id="IPR050471">
    <property type="entry name" value="AB_hydrolase"/>
</dbReference>
<sequence length="155" mass="17481">WPQDTQSCRLPSGARLSYARLGRSKEAGQVWVLFHGTPGSRLDYTLEHEYAEKHSIRIISIDRPGYGYSSLHDRGMLGFMQDVEHVLDYCGVQEFAVLGVSGGGPYTLAAAYHFPKSRLRKAAIVCGTPHPQFQKSSVSIQGRIYRWFHGWAPWI</sequence>